<dbReference type="AlphaFoldDB" id="A0A5N6WBZ1"/>
<dbReference type="PIRSF" id="PIRSF006060">
    <property type="entry name" value="AA_transporter"/>
    <property type="match status" value="1"/>
</dbReference>
<dbReference type="GO" id="GO:0022857">
    <property type="term" value="F:transmembrane transporter activity"/>
    <property type="evidence" value="ECO:0007669"/>
    <property type="project" value="InterPro"/>
</dbReference>
<dbReference type="Gene3D" id="1.20.1740.10">
    <property type="entry name" value="Amino acid/polyamine transporter I"/>
    <property type="match status" value="1"/>
</dbReference>
<feature type="transmembrane region" description="Helical" evidence="6">
    <location>
        <begin position="383"/>
        <end position="405"/>
    </location>
</feature>
<keyword evidence="5 6" id="KW-0472">Membrane</keyword>
<evidence type="ECO:0000313" key="8">
    <source>
        <dbReference type="Proteomes" id="UP000325433"/>
    </source>
</evidence>
<sequence>MWGIWGLYGKPELRRTLLSIQYSVTGAPVAIGTYLSLTIGLGGAPAYIWGFIMMGLFQLTTCLAVAELASAIPHSSGPAHWLTMAIAGAASPGFIIPPWQTYLVYCAYALLSLSINLPRTFKIVNYMLRAVIFTLNGTAIWLLVALLVHAYPKQSARAIFIEFVNQSGWSSDGLVFFLALLPAYAAFAGLNNATDLTDELENPQKQVPQVIIGSFFMNSFTALSMIVVYKFCNGDLQSLLDPIGGQPMIQLMLNAFHSLPLTIATTAIMIYSFFVSSAASMITWSRLYWSFSREGSMPFSRTMSKLTSRDNLPIYAICWNTVLLIAIGAIRMGSTTAMNALLGAANICIITAMVTAFALSLYKGRKTFDQNRWFNLGRWVAPASMDWACVVFGGVVVIATIYWLAIFSRRRVSD</sequence>
<feature type="transmembrane region" description="Helical" evidence="6">
    <location>
        <begin position="312"/>
        <end position="334"/>
    </location>
</feature>
<dbReference type="InterPro" id="IPR002293">
    <property type="entry name" value="AA/rel_permease1"/>
</dbReference>
<feature type="transmembrane region" description="Helical" evidence="6">
    <location>
        <begin position="210"/>
        <end position="231"/>
    </location>
</feature>
<proteinExistence type="predicted"/>
<comment type="subcellular location">
    <subcellularLocation>
        <location evidence="1">Membrane</location>
        <topology evidence="1">Multi-pass membrane protein</topology>
    </subcellularLocation>
</comment>
<feature type="transmembrane region" description="Helical" evidence="6">
    <location>
        <begin position="268"/>
        <end position="291"/>
    </location>
</feature>
<dbReference type="PANTHER" id="PTHR45649:SF16">
    <property type="entry name" value="7-KETO 8-AMINOPELARGONIC ACID TRANSPORTER"/>
    <property type="match status" value="1"/>
</dbReference>
<keyword evidence="3 6" id="KW-0812">Transmembrane</keyword>
<dbReference type="PANTHER" id="PTHR45649">
    <property type="entry name" value="AMINO-ACID PERMEASE BAT1"/>
    <property type="match status" value="1"/>
</dbReference>
<feature type="transmembrane region" description="Helical" evidence="6">
    <location>
        <begin position="340"/>
        <end position="362"/>
    </location>
</feature>
<feature type="transmembrane region" description="Helical" evidence="6">
    <location>
        <begin position="47"/>
        <end position="66"/>
    </location>
</feature>
<evidence type="ECO:0000256" key="6">
    <source>
        <dbReference type="SAM" id="Phobius"/>
    </source>
</evidence>
<dbReference type="GO" id="GO:0016020">
    <property type="term" value="C:membrane"/>
    <property type="evidence" value="ECO:0007669"/>
    <property type="project" value="UniProtKB-SubCell"/>
</dbReference>
<protein>
    <submittedName>
        <fullName evidence="7">Amino acid permease-domain-containing protein</fullName>
    </submittedName>
</protein>
<evidence type="ECO:0000256" key="3">
    <source>
        <dbReference type="ARBA" id="ARBA00022692"/>
    </source>
</evidence>
<keyword evidence="8" id="KW-1185">Reference proteome</keyword>
<feature type="transmembrane region" description="Helical" evidence="6">
    <location>
        <begin position="20"/>
        <end position="41"/>
    </location>
</feature>
<dbReference type="InterPro" id="IPR004840">
    <property type="entry name" value="Amino_acid_permease_CS"/>
</dbReference>
<feature type="transmembrane region" description="Helical" evidence="6">
    <location>
        <begin position="78"/>
        <end position="96"/>
    </location>
</feature>
<dbReference type="EMBL" id="ML738298">
    <property type="protein sequence ID" value="KAE8318334.1"/>
    <property type="molecule type" value="Genomic_DNA"/>
</dbReference>
<evidence type="ECO:0000256" key="4">
    <source>
        <dbReference type="ARBA" id="ARBA00022989"/>
    </source>
</evidence>
<dbReference type="GO" id="GO:0006865">
    <property type="term" value="P:amino acid transport"/>
    <property type="evidence" value="ECO:0007669"/>
    <property type="project" value="InterPro"/>
</dbReference>
<dbReference type="Proteomes" id="UP000325433">
    <property type="component" value="Unassembled WGS sequence"/>
</dbReference>
<feature type="transmembrane region" description="Helical" evidence="6">
    <location>
        <begin position="130"/>
        <end position="151"/>
    </location>
</feature>
<keyword evidence="4 6" id="KW-1133">Transmembrane helix</keyword>
<gene>
    <name evidence="7" type="ORF">BDV41DRAFT_561055</name>
</gene>
<feature type="transmembrane region" description="Helical" evidence="6">
    <location>
        <begin position="171"/>
        <end position="190"/>
    </location>
</feature>
<reference evidence="8" key="1">
    <citation type="submission" date="2019-04" db="EMBL/GenBank/DDBJ databases">
        <title>Friends and foes A comparative genomics studyof 23 Aspergillus species from section Flavi.</title>
        <authorList>
            <consortium name="DOE Joint Genome Institute"/>
            <person name="Kjaerbolling I."/>
            <person name="Vesth T."/>
            <person name="Frisvad J.C."/>
            <person name="Nybo J.L."/>
            <person name="Theobald S."/>
            <person name="Kildgaard S."/>
            <person name="Isbrandt T."/>
            <person name="Kuo A."/>
            <person name="Sato A."/>
            <person name="Lyhne E.K."/>
            <person name="Kogle M.E."/>
            <person name="Wiebenga A."/>
            <person name="Kun R.S."/>
            <person name="Lubbers R.J."/>
            <person name="Makela M.R."/>
            <person name="Barry K."/>
            <person name="Chovatia M."/>
            <person name="Clum A."/>
            <person name="Daum C."/>
            <person name="Haridas S."/>
            <person name="He G."/>
            <person name="LaButti K."/>
            <person name="Lipzen A."/>
            <person name="Mondo S."/>
            <person name="Riley R."/>
            <person name="Salamov A."/>
            <person name="Simmons B.A."/>
            <person name="Magnuson J.K."/>
            <person name="Henrissat B."/>
            <person name="Mortensen U.H."/>
            <person name="Larsen T.O."/>
            <person name="Devries R.P."/>
            <person name="Grigoriev I.V."/>
            <person name="Machida M."/>
            <person name="Baker S.E."/>
            <person name="Andersen M.R."/>
        </authorList>
    </citation>
    <scope>NUCLEOTIDE SEQUENCE [LARGE SCALE GENOMIC DNA]</scope>
    <source>
        <strain evidence="8">CBS 130015</strain>
    </source>
</reference>
<evidence type="ECO:0000256" key="5">
    <source>
        <dbReference type="ARBA" id="ARBA00023136"/>
    </source>
</evidence>
<evidence type="ECO:0000256" key="2">
    <source>
        <dbReference type="ARBA" id="ARBA00022448"/>
    </source>
</evidence>
<keyword evidence="2" id="KW-0813">Transport</keyword>
<evidence type="ECO:0000313" key="7">
    <source>
        <dbReference type="EMBL" id="KAE8318334.1"/>
    </source>
</evidence>
<name>A0A5N6WBZ1_9EURO</name>
<accession>A0A5N6WBZ1</accession>
<dbReference type="Pfam" id="PF13520">
    <property type="entry name" value="AA_permease_2"/>
    <property type="match status" value="1"/>
</dbReference>
<evidence type="ECO:0000256" key="1">
    <source>
        <dbReference type="ARBA" id="ARBA00004141"/>
    </source>
</evidence>
<organism evidence="7 8">
    <name type="scientific">Aspergillus transmontanensis</name>
    <dbReference type="NCBI Taxonomy" id="1034304"/>
    <lineage>
        <taxon>Eukaryota</taxon>
        <taxon>Fungi</taxon>
        <taxon>Dikarya</taxon>
        <taxon>Ascomycota</taxon>
        <taxon>Pezizomycotina</taxon>
        <taxon>Eurotiomycetes</taxon>
        <taxon>Eurotiomycetidae</taxon>
        <taxon>Eurotiales</taxon>
        <taxon>Aspergillaceae</taxon>
        <taxon>Aspergillus</taxon>
        <taxon>Aspergillus subgen. Circumdati</taxon>
    </lineage>
</organism>
<dbReference type="PROSITE" id="PS00218">
    <property type="entry name" value="AMINO_ACID_PERMEASE_1"/>
    <property type="match status" value="1"/>
</dbReference>